<feature type="transmembrane region" description="Helical" evidence="1">
    <location>
        <begin position="31"/>
        <end position="53"/>
    </location>
</feature>
<sequence length="95" mass="11439">MDHQYVFFGGTRHLADECRIFFDTLLFTPTLSLSLSIFIYVVPILYLFMHFLLFLHLYFWLYLLVYFIYSLCFYFITLFPLSPLSLLNTALNKIK</sequence>
<name>A0A1X2IPX5_9FUNG</name>
<dbReference type="AlphaFoldDB" id="A0A1X2IPX5"/>
<feature type="transmembrane region" description="Helical" evidence="1">
    <location>
        <begin position="60"/>
        <end position="81"/>
    </location>
</feature>
<keyword evidence="1" id="KW-0812">Transmembrane</keyword>
<reference evidence="2 3" key="1">
    <citation type="submission" date="2016-07" db="EMBL/GenBank/DDBJ databases">
        <title>Pervasive Adenine N6-methylation of Active Genes in Fungi.</title>
        <authorList>
            <consortium name="DOE Joint Genome Institute"/>
            <person name="Mondo S.J."/>
            <person name="Dannebaum R.O."/>
            <person name="Kuo R.C."/>
            <person name="Labutti K."/>
            <person name="Haridas S."/>
            <person name="Kuo A."/>
            <person name="Salamov A."/>
            <person name="Ahrendt S.R."/>
            <person name="Lipzen A."/>
            <person name="Sullivan W."/>
            <person name="Andreopoulos W.B."/>
            <person name="Clum A."/>
            <person name="Lindquist E."/>
            <person name="Daum C."/>
            <person name="Ramamoorthy G.K."/>
            <person name="Gryganskyi A."/>
            <person name="Culley D."/>
            <person name="Magnuson J.K."/>
            <person name="James T.Y."/>
            <person name="O'Malley M.A."/>
            <person name="Stajich J.E."/>
            <person name="Spatafora J.W."/>
            <person name="Visel A."/>
            <person name="Grigoriev I.V."/>
        </authorList>
    </citation>
    <scope>NUCLEOTIDE SEQUENCE [LARGE SCALE GENOMIC DNA]</scope>
    <source>
        <strain evidence="2 3">NRRL 1336</strain>
    </source>
</reference>
<organism evidence="2 3">
    <name type="scientific">Absidia repens</name>
    <dbReference type="NCBI Taxonomy" id="90262"/>
    <lineage>
        <taxon>Eukaryota</taxon>
        <taxon>Fungi</taxon>
        <taxon>Fungi incertae sedis</taxon>
        <taxon>Mucoromycota</taxon>
        <taxon>Mucoromycotina</taxon>
        <taxon>Mucoromycetes</taxon>
        <taxon>Mucorales</taxon>
        <taxon>Cunninghamellaceae</taxon>
        <taxon>Absidia</taxon>
    </lineage>
</organism>
<evidence type="ECO:0000313" key="3">
    <source>
        <dbReference type="Proteomes" id="UP000193560"/>
    </source>
</evidence>
<dbReference type="Proteomes" id="UP000193560">
    <property type="component" value="Unassembled WGS sequence"/>
</dbReference>
<keyword evidence="1" id="KW-0472">Membrane</keyword>
<dbReference type="EMBL" id="MCGE01000006">
    <property type="protein sequence ID" value="ORZ20320.1"/>
    <property type="molecule type" value="Genomic_DNA"/>
</dbReference>
<protein>
    <submittedName>
        <fullName evidence="2">Uncharacterized protein</fullName>
    </submittedName>
</protein>
<gene>
    <name evidence="2" type="ORF">BCR42DRAFT_205876</name>
</gene>
<keyword evidence="1" id="KW-1133">Transmembrane helix</keyword>
<comment type="caution">
    <text evidence="2">The sequence shown here is derived from an EMBL/GenBank/DDBJ whole genome shotgun (WGS) entry which is preliminary data.</text>
</comment>
<evidence type="ECO:0000313" key="2">
    <source>
        <dbReference type="EMBL" id="ORZ20320.1"/>
    </source>
</evidence>
<keyword evidence="3" id="KW-1185">Reference proteome</keyword>
<proteinExistence type="predicted"/>
<evidence type="ECO:0000256" key="1">
    <source>
        <dbReference type="SAM" id="Phobius"/>
    </source>
</evidence>
<accession>A0A1X2IPX5</accession>